<protein>
    <recommendedName>
        <fullName evidence="3">Peptidase MA-like domain-containing protein</fullName>
    </recommendedName>
</protein>
<evidence type="ECO:0000313" key="1">
    <source>
        <dbReference type="EMBL" id="AEB11618.1"/>
    </source>
</evidence>
<keyword evidence="2" id="KW-1185">Reference proteome</keyword>
<dbReference type="STRING" id="869210.Marky_0872"/>
<name>F2NP30_MARHT</name>
<dbReference type="EMBL" id="CP002630">
    <property type="protein sequence ID" value="AEB11618.1"/>
    <property type="molecule type" value="Genomic_DNA"/>
</dbReference>
<accession>F2NP30</accession>
<dbReference type="HOGENOM" id="CLU_1119736_0_0_0"/>
<evidence type="ECO:0008006" key="3">
    <source>
        <dbReference type="Google" id="ProtNLM"/>
    </source>
</evidence>
<proteinExistence type="predicted"/>
<organism evidence="1 2">
    <name type="scientific">Marinithermus hydrothermalis (strain DSM 14884 / JCM 11576 / T1)</name>
    <dbReference type="NCBI Taxonomy" id="869210"/>
    <lineage>
        <taxon>Bacteria</taxon>
        <taxon>Thermotogati</taxon>
        <taxon>Deinococcota</taxon>
        <taxon>Deinococci</taxon>
        <taxon>Thermales</taxon>
        <taxon>Thermaceae</taxon>
        <taxon>Marinithermus</taxon>
    </lineage>
</organism>
<dbReference type="eggNOG" id="ENOG502ZCKW">
    <property type="taxonomic scope" value="Bacteria"/>
</dbReference>
<dbReference type="OrthoDB" id="31151at2"/>
<sequence>MHTLPHPHLPVHASSGHLLRAKALQDYLAAVHAVLAAYREIPPVTLYVLDEAAWGRYSRYPYGFAFQRTGPAGVLEVFAPARYPERLLTRLAEVFLEAARAGARLPGPPRAFLDLALAHEYAHAAAIAWRLRVRVRWIDEFIANYLYVLALAQQHPERYQSARAWAAFTAHLTPTRTDLGGYERYPRKPLRDQLWFQGQFTLFAAHLLETDGDRLLRELLARAPLKRATVHRVLVQLEPRFRGWFARFGRLGA</sequence>
<dbReference type="AlphaFoldDB" id="F2NP30"/>
<gene>
    <name evidence="1" type="ordered locus">Marky_0872</name>
</gene>
<evidence type="ECO:0000313" key="2">
    <source>
        <dbReference type="Proteomes" id="UP000007030"/>
    </source>
</evidence>
<dbReference type="RefSeq" id="WP_013703668.1">
    <property type="nucleotide sequence ID" value="NC_015387.1"/>
</dbReference>
<dbReference type="KEGG" id="mhd:Marky_0872"/>
<reference evidence="1 2" key="1">
    <citation type="journal article" date="2012" name="Stand. Genomic Sci.">
        <title>Complete genome sequence of the aerobic, heterotroph Marinithermus hydrothermalis type strain (T1(T)) from a deep-sea hydrothermal vent chimney.</title>
        <authorList>
            <person name="Copeland A."/>
            <person name="Gu W."/>
            <person name="Yasawong M."/>
            <person name="Lapidus A."/>
            <person name="Lucas S."/>
            <person name="Deshpande S."/>
            <person name="Pagani I."/>
            <person name="Tapia R."/>
            <person name="Cheng J.F."/>
            <person name="Goodwin L.A."/>
            <person name="Pitluck S."/>
            <person name="Liolios K."/>
            <person name="Ivanova N."/>
            <person name="Mavromatis K."/>
            <person name="Mikhailova N."/>
            <person name="Pati A."/>
            <person name="Chen A."/>
            <person name="Palaniappan K."/>
            <person name="Land M."/>
            <person name="Pan C."/>
            <person name="Brambilla E.M."/>
            <person name="Rohde M."/>
            <person name="Tindall B.J."/>
            <person name="Sikorski J."/>
            <person name="Goker M."/>
            <person name="Detter J.C."/>
            <person name="Bristow J."/>
            <person name="Eisen J.A."/>
            <person name="Markowitz V."/>
            <person name="Hugenholtz P."/>
            <person name="Kyrpides N.C."/>
            <person name="Klenk H.P."/>
            <person name="Woyke T."/>
        </authorList>
    </citation>
    <scope>NUCLEOTIDE SEQUENCE [LARGE SCALE GENOMIC DNA]</scope>
    <source>
        <strain evidence="2">DSM 14884 / JCM 11576 / T1</strain>
    </source>
</reference>
<dbReference type="Proteomes" id="UP000007030">
    <property type="component" value="Chromosome"/>
</dbReference>